<dbReference type="AlphaFoldDB" id="A0A1M5AF20"/>
<evidence type="ECO:0000256" key="6">
    <source>
        <dbReference type="ARBA" id="ARBA00023136"/>
    </source>
</evidence>
<feature type="domain" description="Cation efflux protein cytoplasmic" evidence="9">
    <location>
        <begin position="311"/>
        <end position="379"/>
    </location>
</feature>
<dbReference type="SUPFAM" id="SSF160240">
    <property type="entry name" value="Cation efflux protein cytoplasmic domain-like"/>
    <property type="match status" value="2"/>
</dbReference>
<feature type="transmembrane region" description="Helical" evidence="7">
    <location>
        <begin position="191"/>
        <end position="209"/>
    </location>
</feature>
<dbReference type="NCBIfam" id="TIGR01297">
    <property type="entry name" value="CDF"/>
    <property type="match status" value="1"/>
</dbReference>
<dbReference type="Gene3D" id="1.20.1510.10">
    <property type="entry name" value="Cation efflux protein transmembrane domain"/>
    <property type="match status" value="1"/>
</dbReference>
<dbReference type="FunFam" id="1.20.1510.10:FF:000006">
    <property type="entry name" value="Divalent cation efflux transporter"/>
    <property type="match status" value="1"/>
</dbReference>
<dbReference type="GO" id="GO:0016020">
    <property type="term" value="C:membrane"/>
    <property type="evidence" value="ECO:0007669"/>
    <property type="project" value="UniProtKB-SubCell"/>
</dbReference>
<evidence type="ECO:0000256" key="4">
    <source>
        <dbReference type="ARBA" id="ARBA00022692"/>
    </source>
</evidence>
<evidence type="ECO:0000259" key="9">
    <source>
        <dbReference type="Pfam" id="PF16916"/>
    </source>
</evidence>
<evidence type="ECO:0000256" key="2">
    <source>
        <dbReference type="ARBA" id="ARBA00008114"/>
    </source>
</evidence>
<accession>A0A1M5AF20</accession>
<name>A0A1M5AF20_9CLOT</name>
<organism evidence="10 11">
    <name type="scientific">Caloramator proteoclasticus DSM 10124</name>
    <dbReference type="NCBI Taxonomy" id="1121262"/>
    <lineage>
        <taxon>Bacteria</taxon>
        <taxon>Bacillati</taxon>
        <taxon>Bacillota</taxon>
        <taxon>Clostridia</taxon>
        <taxon>Eubacteriales</taxon>
        <taxon>Clostridiaceae</taxon>
        <taxon>Caloramator</taxon>
    </lineage>
</organism>
<dbReference type="InterPro" id="IPR027470">
    <property type="entry name" value="Cation_efflux_CTD"/>
</dbReference>
<evidence type="ECO:0000256" key="7">
    <source>
        <dbReference type="SAM" id="Phobius"/>
    </source>
</evidence>
<dbReference type="InterPro" id="IPR036837">
    <property type="entry name" value="Cation_efflux_CTD_sf"/>
</dbReference>
<feature type="transmembrane region" description="Helical" evidence="7">
    <location>
        <begin position="21"/>
        <end position="41"/>
    </location>
</feature>
<feature type="domain" description="Cation efflux protein cytoplasmic" evidence="9">
    <location>
        <begin position="222"/>
        <end position="297"/>
    </location>
</feature>
<evidence type="ECO:0000313" key="10">
    <source>
        <dbReference type="EMBL" id="SHF28871.1"/>
    </source>
</evidence>
<dbReference type="EMBL" id="FQVG01000051">
    <property type="protein sequence ID" value="SHF28871.1"/>
    <property type="molecule type" value="Genomic_DNA"/>
</dbReference>
<feature type="transmembrane region" description="Helical" evidence="7">
    <location>
        <begin position="166"/>
        <end position="185"/>
    </location>
</feature>
<dbReference type="Gene3D" id="3.30.70.1350">
    <property type="entry name" value="Cation efflux protein, cytoplasmic domain"/>
    <property type="match status" value="2"/>
</dbReference>
<proteinExistence type="inferred from homology"/>
<comment type="similarity">
    <text evidence="2">Belongs to the cation diffusion facilitator (CDF) transporter (TC 2.A.4) family.</text>
</comment>
<sequence>MTRRLIEMYLKNKTDRKYIGYLSGGVGIFVNILLFIFKFIFGTLSGSIAITADAFNNLSDVGSSVVTIIGFMIADKPADKEHPFGHGRGEYIAGLIVSILVLLVGFEFLKSSFEKILHPSPLTFNIYTAIVLVVSIIIKLWLGYFNKILSQVSSSGAINATSFDSFSDVIITSTVLISILISKFFNITIDGYIGLLVSFFILYAGYNLINETISPLLGEAADPELVKKIVDSVKSYKGIIGVHDLIVHTYGTQKTIASLHAEIDYKTDILEAHELIDKIENEVSKKLNIVLILHMDPVVLDNEELEIIRFKIKDVLSRYKYVLDVHDIRLVDGKHKKNIIFDVVFSNEIKQNDMGKKAHEIINDLHKILPNYEIIIHVDNMYADY</sequence>
<keyword evidence="6 7" id="KW-0472">Membrane</keyword>
<evidence type="ECO:0000259" key="8">
    <source>
        <dbReference type="Pfam" id="PF01545"/>
    </source>
</evidence>
<comment type="subcellular location">
    <subcellularLocation>
        <location evidence="1">Membrane</location>
        <topology evidence="1">Multi-pass membrane protein</topology>
    </subcellularLocation>
</comment>
<feature type="domain" description="Cation efflux protein transmembrane" evidence="8">
    <location>
        <begin position="26"/>
        <end position="217"/>
    </location>
</feature>
<evidence type="ECO:0000256" key="3">
    <source>
        <dbReference type="ARBA" id="ARBA00022448"/>
    </source>
</evidence>
<reference evidence="11" key="1">
    <citation type="submission" date="2016-11" db="EMBL/GenBank/DDBJ databases">
        <authorList>
            <person name="Varghese N."/>
            <person name="Submissions S."/>
        </authorList>
    </citation>
    <scope>NUCLEOTIDE SEQUENCE [LARGE SCALE GENOMIC DNA]</scope>
    <source>
        <strain evidence="11">DSM 10124</strain>
    </source>
</reference>
<feature type="transmembrane region" description="Helical" evidence="7">
    <location>
        <begin position="124"/>
        <end position="145"/>
    </location>
</feature>
<dbReference type="InterPro" id="IPR058533">
    <property type="entry name" value="Cation_efflux_TM"/>
</dbReference>
<feature type="transmembrane region" description="Helical" evidence="7">
    <location>
        <begin position="90"/>
        <end position="109"/>
    </location>
</feature>
<keyword evidence="4 7" id="KW-0812">Transmembrane</keyword>
<evidence type="ECO:0000256" key="5">
    <source>
        <dbReference type="ARBA" id="ARBA00022989"/>
    </source>
</evidence>
<dbReference type="InterPro" id="IPR002524">
    <property type="entry name" value="Cation_efflux"/>
</dbReference>
<dbReference type="Pfam" id="PF01545">
    <property type="entry name" value="Cation_efflux"/>
    <property type="match status" value="1"/>
</dbReference>
<dbReference type="Pfam" id="PF16916">
    <property type="entry name" value="ZT_dimer"/>
    <property type="match status" value="2"/>
</dbReference>
<dbReference type="InterPro" id="IPR050291">
    <property type="entry name" value="CDF_Transporter"/>
</dbReference>
<dbReference type="PANTHER" id="PTHR43840">
    <property type="entry name" value="MITOCHONDRIAL METAL TRANSPORTER 1-RELATED"/>
    <property type="match status" value="1"/>
</dbReference>
<dbReference type="GO" id="GO:0008324">
    <property type="term" value="F:monoatomic cation transmembrane transporter activity"/>
    <property type="evidence" value="ECO:0007669"/>
    <property type="project" value="InterPro"/>
</dbReference>
<keyword evidence="3" id="KW-0813">Transport</keyword>
<evidence type="ECO:0000256" key="1">
    <source>
        <dbReference type="ARBA" id="ARBA00004141"/>
    </source>
</evidence>
<keyword evidence="5 7" id="KW-1133">Transmembrane helix</keyword>
<keyword evidence="11" id="KW-1185">Reference proteome</keyword>
<protein>
    <submittedName>
        <fullName evidence="10">Cation diffusion facilitator family transporter</fullName>
    </submittedName>
</protein>
<dbReference type="PANTHER" id="PTHR43840:SF50">
    <property type="entry name" value="MANGANESE EFFLUX SYSTEM PROTEIN MNES"/>
    <property type="match status" value="1"/>
</dbReference>
<dbReference type="Proteomes" id="UP000184423">
    <property type="component" value="Unassembled WGS sequence"/>
</dbReference>
<dbReference type="InterPro" id="IPR027469">
    <property type="entry name" value="Cation_efflux_TMD_sf"/>
</dbReference>
<dbReference type="SUPFAM" id="SSF161111">
    <property type="entry name" value="Cation efflux protein transmembrane domain-like"/>
    <property type="match status" value="1"/>
</dbReference>
<evidence type="ECO:0000313" key="11">
    <source>
        <dbReference type="Proteomes" id="UP000184423"/>
    </source>
</evidence>
<gene>
    <name evidence="10" type="ORF">SAMN02746091_02179</name>
</gene>